<dbReference type="PANTHER" id="PTHR42535">
    <property type="entry name" value="OOKINETE PROTEIN, PUTATIVE-RELATED"/>
    <property type="match status" value="1"/>
</dbReference>
<dbReference type="InterPro" id="IPR058332">
    <property type="entry name" value="DUF8019"/>
</dbReference>
<dbReference type="InterPro" id="IPR013320">
    <property type="entry name" value="ConA-like_dom_sf"/>
</dbReference>
<sequence>MGQGRREQARLSKLFVLLWMRTANSAEYSVEDPISLVGNTGITMPQCQAYQGGVCASGGFKILVASATQPNLIAHYSFDDARGADASGRGNHAQTAPLAGPGHGPVGAGAWFDGTSGMTIPHIPAMNSPDLTVCFWMYLLDDSTNSYRTLLRKAKEVSDMTPALMLLPNERRLHVRLTTTSSGVIGFDSTAILPLKRWTHVAYVLKGGAALSLYVNGIKDCPHARGLRRGECPPGGATYAWDEGDVLHNDGPLHVGADPFMSGTRMFFDGLKIFNKALPEADVVVEASEALGTAGTAFLRLGCTNCTLTELQASCTEADGYHPCLCQELMAGGLQIAKSMGWLRGSSSSWQFHADVRNANTCVIVPSGEPAPSQTGFCCRD</sequence>
<dbReference type="EMBL" id="HBGU01027533">
    <property type="protein sequence ID" value="CAD9447731.1"/>
    <property type="molecule type" value="Transcribed_RNA"/>
</dbReference>
<feature type="chain" id="PRO_5031563248" description="DUF8019 domain-containing protein" evidence="1">
    <location>
        <begin position="26"/>
        <end position="381"/>
    </location>
</feature>
<gene>
    <name evidence="3" type="ORF">CBRE1094_LOCUS14953</name>
</gene>
<keyword evidence="1" id="KW-0732">Signal</keyword>
<evidence type="ECO:0000256" key="1">
    <source>
        <dbReference type="SAM" id="SignalP"/>
    </source>
</evidence>
<dbReference type="PANTHER" id="PTHR42535:SF2">
    <property type="entry name" value="CHROMOSOME UNDETERMINED SCAFFOLD_146, WHOLE GENOME SHOTGUN SEQUENCE"/>
    <property type="match status" value="1"/>
</dbReference>
<name>A0A7S2DAV2_9EUKA</name>
<proteinExistence type="predicted"/>
<protein>
    <recommendedName>
        <fullName evidence="2">DUF8019 domain-containing protein</fullName>
    </recommendedName>
</protein>
<dbReference type="Pfam" id="PF26058">
    <property type="entry name" value="DUF8019"/>
    <property type="match status" value="1"/>
</dbReference>
<feature type="domain" description="DUF8019" evidence="2">
    <location>
        <begin position="297"/>
        <end position="381"/>
    </location>
</feature>
<dbReference type="AlphaFoldDB" id="A0A7S2DAV2"/>
<feature type="signal peptide" evidence="1">
    <location>
        <begin position="1"/>
        <end position="25"/>
    </location>
</feature>
<evidence type="ECO:0000313" key="3">
    <source>
        <dbReference type="EMBL" id="CAD9447731.1"/>
    </source>
</evidence>
<reference evidence="3" key="1">
    <citation type="submission" date="2021-01" db="EMBL/GenBank/DDBJ databases">
        <authorList>
            <person name="Corre E."/>
            <person name="Pelletier E."/>
            <person name="Niang G."/>
            <person name="Scheremetjew M."/>
            <person name="Finn R."/>
            <person name="Kale V."/>
            <person name="Holt S."/>
            <person name="Cochrane G."/>
            <person name="Meng A."/>
            <person name="Brown T."/>
            <person name="Cohen L."/>
        </authorList>
    </citation>
    <scope>NUCLEOTIDE SEQUENCE</scope>
    <source>
        <strain evidence="3">UTEX LB 985</strain>
    </source>
</reference>
<dbReference type="Pfam" id="PF13385">
    <property type="entry name" value="Laminin_G_3"/>
    <property type="match status" value="1"/>
</dbReference>
<accession>A0A7S2DAV2</accession>
<dbReference type="SUPFAM" id="SSF49899">
    <property type="entry name" value="Concanavalin A-like lectins/glucanases"/>
    <property type="match status" value="1"/>
</dbReference>
<dbReference type="Gene3D" id="2.60.120.200">
    <property type="match status" value="1"/>
</dbReference>
<organism evidence="3">
    <name type="scientific">Haptolina brevifila</name>
    <dbReference type="NCBI Taxonomy" id="156173"/>
    <lineage>
        <taxon>Eukaryota</taxon>
        <taxon>Haptista</taxon>
        <taxon>Haptophyta</taxon>
        <taxon>Prymnesiophyceae</taxon>
        <taxon>Prymnesiales</taxon>
        <taxon>Prymnesiaceae</taxon>
        <taxon>Haptolina</taxon>
    </lineage>
</organism>
<evidence type="ECO:0000259" key="2">
    <source>
        <dbReference type="Pfam" id="PF26058"/>
    </source>
</evidence>